<dbReference type="GO" id="GO:0005576">
    <property type="term" value="C:extracellular region"/>
    <property type="evidence" value="ECO:0007669"/>
    <property type="project" value="TreeGrafter"/>
</dbReference>
<accession>A8IMX4</accession>
<evidence type="ECO:0008006" key="4">
    <source>
        <dbReference type="Google" id="ProtNLM"/>
    </source>
</evidence>
<feature type="signal peptide" evidence="1">
    <location>
        <begin position="1"/>
        <end position="26"/>
    </location>
</feature>
<reference evidence="2 3" key="3">
    <citation type="journal article" date="2008" name="BMC Genomics">
        <title>The genome of the versatile nitrogen fixer Azorhizobium caulinodans ORS571.</title>
        <authorList>
            <person name="Lee KB."/>
            <person name="Backer P.D."/>
            <person name="Aono T."/>
            <person name="Liu CT."/>
            <person name="Suzuki S."/>
            <person name="Suzuki T."/>
            <person name="Kaneko T."/>
            <person name="Yamada M."/>
            <person name="Tabata S."/>
            <person name="Kupfer D.M."/>
            <person name="Najar F.Z."/>
            <person name="Wiley G.B."/>
            <person name="Roe B."/>
            <person name="Binnewies T.T."/>
            <person name="Ussery D.W."/>
            <person name="D'Haeze W."/>
            <person name="Herder J.D."/>
            <person name="Gevers D."/>
            <person name="Vereecke D."/>
            <person name="Holsters M."/>
            <person name="Oyaizu H."/>
        </authorList>
    </citation>
    <scope>NUCLEOTIDE SEQUENCE [LARGE SCALE GENOMIC DNA]</scope>
    <source>
        <strain evidence="3">ATCC 43989 / DSM 5975 / JCM 20966 / LMG 6465 / NBRC 14845 / NCIMB 13405 / ORS 571</strain>
    </source>
</reference>
<dbReference type="PANTHER" id="PTHR37549:SF1">
    <property type="entry name" value="LIPOPROTEIN LPRI"/>
    <property type="match status" value="1"/>
</dbReference>
<dbReference type="Proteomes" id="UP000000270">
    <property type="component" value="Chromosome"/>
</dbReference>
<feature type="chain" id="PRO_5002723718" description="Lysozyme inhibitor LprI N-terminal domain-containing protein" evidence="1">
    <location>
        <begin position="27"/>
        <end position="119"/>
    </location>
</feature>
<gene>
    <name evidence="2" type="ordered locus">AZC_3674</name>
</gene>
<name>A8IMX4_AZOC5</name>
<dbReference type="RefSeq" id="WP_012172197.1">
    <property type="nucleotide sequence ID" value="NC_009937.1"/>
</dbReference>
<dbReference type="KEGG" id="azc:AZC_3674"/>
<dbReference type="STRING" id="438753.AZC_3674"/>
<protein>
    <recommendedName>
        <fullName evidence="4">Lysozyme inhibitor LprI N-terminal domain-containing protein</fullName>
    </recommendedName>
</protein>
<dbReference type="InterPro" id="IPR052755">
    <property type="entry name" value="Lysozyme_Inhibitor_LprI"/>
</dbReference>
<proteinExistence type="predicted"/>
<evidence type="ECO:0000256" key="1">
    <source>
        <dbReference type="SAM" id="SignalP"/>
    </source>
</evidence>
<reference evidence="2 3" key="5">
    <citation type="journal article" date="2010" name="Appl. Environ. Microbiol.">
        <title>phrR-like gene praR of Azorhizobium caulinodans ORS571 is essential for symbiosis with Sesbania rostrata and is involved in expression of reb genes.</title>
        <authorList>
            <person name="Akiba N."/>
            <person name="Aono T."/>
            <person name="Toyazaki H."/>
            <person name="Sato S."/>
            <person name="Oyaizu H."/>
        </authorList>
    </citation>
    <scope>NUCLEOTIDE SEQUENCE [LARGE SCALE GENOMIC DNA]</scope>
    <source>
        <strain evidence="3">ATCC 43989 / DSM 5975 / JCM 20966 / LMG 6465 / NBRC 14845 / NCIMB 13405 / ORS 571</strain>
    </source>
</reference>
<organism evidence="2 3">
    <name type="scientific">Azorhizobium caulinodans (strain ATCC 43989 / DSM 5975 / JCM 20966 / LMG 6465 / NBRC 14845 / NCIMB 13405 / ORS 571)</name>
    <dbReference type="NCBI Taxonomy" id="438753"/>
    <lineage>
        <taxon>Bacteria</taxon>
        <taxon>Pseudomonadati</taxon>
        <taxon>Pseudomonadota</taxon>
        <taxon>Alphaproteobacteria</taxon>
        <taxon>Hyphomicrobiales</taxon>
        <taxon>Xanthobacteraceae</taxon>
        <taxon>Azorhizobium</taxon>
    </lineage>
</organism>
<reference evidence="2 3" key="6">
    <citation type="journal article" date="2011" name="Appl. Environ. Microbiol.">
        <title>Involvement of the azorhizobial chromosome partition gene (parA) in the onset of bacteroid differentiation during Sesbania rostrata stem nodule development.</title>
        <authorList>
            <person name="Liu CT."/>
            <person name="Lee KB."/>
            <person name="Wang YS."/>
            <person name="Peng MH."/>
            <person name="Lee KT."/>
            <person name="Suzuki S."/>
            <person name="Suzuki T."/>
            <person name="Oyaizu H."/>
        </authorList>
    </citation>
    <scope>NUCLEOTIDE SEQUENCE [LARGE SCALE GENOMIC DNA]</scope>
    <source>
        <strain evidence="3">ATCC 43989 / DSM 5975 / JCM 20966 / LMG 6465 / NBRC 14845 / NCIMB 13405 / ORS 571</strain>
    </source>
</reference>
<dbReference type="PANTHER" id="PTHR37549">
    <property type="entry name" value="LIPOPROTEIN LPRI"/>
    <property type="match status" value="1"/>
</dbReference>
<reference evidence="2 3" key="4">
    <citation type="journal article" date="2009" name="Appl. Environ. Microbiol.">
        <title>Comparative genome-wide transcriptional profiling of Azorhizobium caulinodans ORS571 grown under free-living and symbiotic conditions.</title>
        <authorList>
            <person name="Tsukada S."/>
            <person name="Aono T."/>
            <person name="Akiba N."/>
            <person name="Lee KB."/>
            <person name="Liu CT."/>
            <person name="Toyazaki H."/>
            <person name="Oyaizu H."/>
        </authorList>
    </citation>
    <scope>NUCLEOTIDE SEQUENCE [LARGE SCALE GENOMIC DNA]</scope>
    <source>
        <strain evidence="3">ATCC 43989 / DSM 5975 / JCM 20966 / LMG 6465 / NBRC 14845 / NCIMB 13405 / ORS 571</strain>
    </source>
</reference>
<keyword evidence="3" id="KW-1185">Reference proteome</keyword>
<dbReference type="HOGENOM" id="CLU_159935_0_0_5"/>
<dbReference type="AlphaFoldDB" id="A8IMX4"/>
<keyword evidence="1" id="KW-0732">Signal</keyword>
<reference evidence="3" key="2">
    <citation type="submission" date="2007-04" db="EMBL/GenBank/DDBJ databases">
        <title>Complete genome sequence of the nitrogen-fixing bacterium Azorhizobium caulinodans ORS571.</title>
        <authorList>
            <person name="Lee K.B."/>
            <person name="Backer P.D."/>
            <person name="Aono T."/>
            <person name="Liu C.T."/>
            <person name="Suzuki S."/>
            <person name="Suzuki T."/>
            <person name="Kaneko T."/>
            <person name="Yamada M."/>
            <person name="Tabata S."/>
            <person name="Kupfer D.M."/>
            <person name="Najar F.Z."/>
            <person name="Wiley G.B."/>
            <person name="Roe B."/>
            <person name="Binnewies T."/>
            <person name="Ussery D."/>
            <person name="Vereecke D."/>
            <person name="Gevers D."/>
            <person name="Holsters M."/>
            <person name="Oyaizu H."/>
        </authorList>
    </citation>
    <scope>NUCLEOTIDE SEQUENCE [LARGE SCALE GENOMIC DNA]</scope>
    <source>
        <strain evidence="3">ATCC 43989 / DSM 5975 / JCM 20966 / LMG 6465 / NBRC 14845 / NCIMB 13405 / ORS 571</strain>
    </source>
</reference>
<dbReference type="eggNOG" id="COG4461">
    <property type="taxonomic scope" value="Bacteria"/>
</dbReference>
<evidence type="ECO:0000313" key="2">
    <source>
        <dbReference type="EMBL" id="BAF89672.1"/>
    </source>
</evidence>
<dbReference type="EMBL" id="AP009384">
    <property type="protein sequence ID" value="BAF89672.1"/>
    <property type="molecule type" value="Genomic_DNA"/>
</dbReference>
<sequence>MTLRRASTALALLGLVLAFSPAPAAAASFDCTKARSPDEKAVCVNRDLSDLDVRAATLYDVLTHLVAMGERGIIQDQQRAFLAYRATCGSRVPCIRKVYEQHVAQLTAGLQAIYARGPF</sequence>
<reference evidence="2 3" key="1">
    <citation type="journal article" date="2007" name="Appl. Environ. Microbiol.">
        <title>Rhizobial factors required for stem nodule maturation and maintenance in Sesbania rostrata-Azorhizobium caulinodans ORS571 symbiosis.</title>
        <authorList>
            <person name="Suzuki S."/>
            <person name="Aono T."/>
            <person name="Lee KB."/>
            <person name="Suzuki T."/>
            <person name="Liu CT."/>
            <person name="Miwa H."/>
            <person name="Wakao S."/>
            <person name="Iki T."/>
            <person name="Oyaizu H."/>
        </authorList>
    </citation>
    <scope>NUCLEOTIDE SEQUENCE [LARGE SCALE GENOMIC DNA]</scope>
    <source>
        <strain evidence="3">ATCC 43989 / DSM 5975 / JCM 20966 / LMG 6465 / NBRC 14845 / NCIMB 13405 / ORS 571</strain>
    </source>
</reference>
<evidence type="ECO:0000313" key="3">
    <source>
        <dbReference type="Proteomes" id="UP000000270"/>
    </source>
</evidence>